<dbReference type="Pfam" id="PF03899">
    <property type="entry name" value="ATP-synt_I"/>
    <property type="match status" value="1"/>
</dbReference>
<dbReference type="OrthoDB" id="5471190at2"/>
<name>A0A239CRU7_9BACT</name>
<evidence type="ECO:0000256" key="1">
    <source>
        <dbReference type="ARBA" id="ARBA00004651"/>
    </source>
</evidence>
<dbReference type="InterPro" id="IPR005598">
    <property type="entry name" value="ATP_synth_I"/>
</dbReference>
<keyword evidence="5 6" id="KW-0472">Membrane</keyword>
<evidence type="ECO:0000256" key="4">
    <source>
        <dbReference type="ARBA" id="ARBA00022989"/>
    </source>
</evidence>
<feature type="transmembrane region" description="Helical" evidence="6">
    <location>
        <begin position="84"/>
        <end position="107"/>
    </location>
</feature>
<proteinExistence type="predicted"/>
<accession>A0A239CRU7</accession>
<keyword evidence="3 6" id="KW-0812">Transmembrane</keyword>
<evidence type="ECO:0000313" key="7">
    <source>
        <dbReference type="EMBL" id="SNS22850.1"/>
    </source>
</evidence>
<comment type="subcellular location">
    <subcellularLocation>
        <location evidence="1">Cell membrane</location>
        <topology evidence="1">Multi-pass membrane protein</topology>
    </subcellularLocation>
</comment>
<feature type="transmembrane region" description="Helical" evidence="6">
    <location>
        <begin position="113"/>
        <end position="132"/>
    </location>
</feature>
<evidence type="ECO:0000256" key="5">
    <source>
        <dbReference type="ARBA" id="ARBA00023136"/>
    </source>
</evidence>
<gene>
    <name evidence="7" type="ORF">SAMN04488503_3252</name>
</gene>
<evidence type="ECO:0000256" key="3">
    <source>
        <dbReference type="ARBA" id="ARBA00022692"/>
    </source>
</evidence>
<reference evidence="7 8" key="1">
    <citation type="submission" date="2017-06" db="EMBL/GenBank/DDBJ databases">
        <authorList>
            <person name="Kim H.J."/>
            <person name="Triplett B.A."/>
        </authorList>
    </citation>
    <scope>NUCLEOTIDE SEQUENCE [LARGE SCALE GENOMIC DNA]</scope>
    <source>
        <strain evidence="7 8">DSM 13116</strain>
    </source>
</reference>
<feature type="transmembrane region" description="Helical" evidence="6">
    <location>
        <begin position="54"/>
        <end position="72"/>
    </location>
</feature>
<evidence type="ECO:0000313" key="8">
    <source>
        <dbReference type="Proteomes" id="UP000198324"/>
    </source>
</evidence>
<sequence length="147" mass="15766">MFAELVRKMDAVLYRRGFALVEARRLMRNQVLLAAGGSAVACLASGFSNWGFSFAAGACIISINFWWLSKAAQELVRVRRGAMFTLLTLFYGRLVLTAAAIAMLVAWAGASAYGLLAGLSTAIANAVLWGVLQIRHKVPTVGKGKEA</sequence>
<keyword evidence="8" id="KW-1185">Reference proteome</keyword>
<dbReference type="Proteomes" id="UP000198324">
    <property type="component" value="Unassembled WGS sequence"/>
</dbReference>
<dbReference type="RefSeq" id="WP_089275436.1">
    <property type="nucleotide sequence ID" value="NZ_FZOC01000009.1"/>
</dbReference>
<dbReference type="GO" id="GO:0005886">
    <property type="term" value="C:plasma membrane"/>
    <property type="evidence" value="ECO:0007669"/>
    <property type="project" value="UniProtKB-SubCell"/>
</dbReference>
<dbReference type="EMBL" id="FZOC01000009">
    <property type="protein sequence ID" value="SNS22850.1"/>
    <property type="molecule type" value="Genomic_DNA"/>
</dbReference>
<keyword evidence="2" id="KW-1003">Cell membrane</keyword>
<keyword evidence="4 6" id="KW-1133">Transmembrane helix</keyword>
<evidence type="ECO:0000256" key="2">
    <source>
        <dbReference type="ARBA" id="ARBA00022475"/>
    </source>
</evidence>
<evidence type="ECO:0000256" key="6">
    <source>
        <dbReference type="SAM" id="Phobius"/>
    </source>
</evidence>
<protein>
    <submittedName>
        <fullName evidence="7">ATP synthase I chain</fullName>
    </submittedName>
</protein>
<organism evidence="7 8">
    <name type="scientific">Humidesulfovibrio mexicanus</name>
    <dbReference type="NCBI Taxonomy" id="147047"/>
    <lineage>
        <taxon>Bacteria</taxon>
        <taxon>Pseudomonadati</taxon>
        <taxon>Thermodesulfobacteriota</taxon>
        <taxon>Desulfovibrionia</taxon>
        <taxon>Desulfovibrionales</taxon>
        <taxon>Desulfovibrionaceae</taxon>
        <taxon>Humidesulfovibrio</taxon>
    </lineage>
</organism>
<dbReference type="AlphaFoldDB" id="A0A239CRU7"/>